<reference evidence="10 11" key="1">
    <citation type="journal article" date="2007" name="Nat. Biotechnol.">
        <title>Genome sequence of the lignocellulose-bioconverting and xylose-fermenting yeast Pichia stipitis.</title>
        <authorList>
            <person name="Jeffries T.W."/>
            <person name="Grigoriev I.V."/>
            <person name="Grimwood J."/>
            <person name="Laplaza J.M."/>
            <person name="Aerts A."/>
            <person name="Salamov A."/>
            <person name="Schmutz J."/>
            <person name="Lindquist E."/>
            <person name="Dehal P."/>
            <person name="Shapiro H."/>
            <person name="Jin Y.S."/>
            <person name="Passoth V."/>
            <person name="Richardson P.M."/>
        </authorList>
    </citation>
    <scope>NUCLEOTIDE SEQUENCE [LARGE SCALE GENOMIC DNA]</scope>
    <source>
        <strain evidence="11">ATCC 58785 / CBS 6054 / NBRC 10063 / NRRL Y-11545</strain>
    </source>
</reference>
<dbReference type="GO" id="GO:0022857">
    <property type="term" value="F:transmembrane transporter activity"/>
    <property type="evidence" value="ECO:0007669"/>
    <property type="project" value="InterPro"/>
</dbReference>
<evidence type="ECO:0000256" key="6">
    <source>
        <dbReference type="ARBA" id="ARBA00023136"/>
    </source>
</evidence>
<comment type="similarity">
    <text evidence="2">Belongs to the major facilitator superfamily.</text>
</comment>
<dbReference type="PANTHER" id="PTHR23514:SF3">
    <property type="entry name" value="BYPASS OF STOP CODON PROTEIN 6"/>
    <property type="match status" value="1"/>
</dbReference>
<dbReference type="InterPro" id="IPR020846">
    <property type="entry name" value="MFS_dom"/>
</dbReference>
<feature type="transmembrane region" description="Helical" evidence="8">
    <location>
        <begin position="98"/>
        <end position="118"/>
    </location>
</feature>
<feature type="transmembrane region" description="Helical" evidence="8">
    <location>
        <begin position="311"/>
        <end position="334"/>
    </location>
</feature>
<evidence type="ECO:0000256" key="7">
    <source>
        <dbReference type="SAM" id="MobiDB-lite"/>
    </source>
</evidence>
<dbReference type="RefSeq" id="XP_001387657.2">
    <property type="nucleotide sequence ID" value="XM_001387620.1"/>
</dbReference>
<dbReference type="GO" id="GO:0012505">
    <property type="term" value="C:endomembrane system"/>
    <property type="evidence" value="ECO:0007669"/>
    <property type="project" value="UniProtKB-SubCell"/>
</dbReference>
<name>A3GH19_PICST</name>
<feature type="transmembrane region" description="Helical" evidence="8">
    <location>
        <begin position="354"/>
        <end position="374"/>
    </location>
</feature>
<dbReference type="OMA" id="ALQLLYW"/>
<sequence>MSTSSYDRVSLDSSLPTEDSTSSSPPFPQVSHFNKSEKYTIVFEDELLHIDSSNWRTSTLLKVQIFSAYCVFILFGLAEQTIGSIIPILQKDYSINDLQVSLIFISSITGYFTMALINDYTHKALGIKGVVVLGSTSMTLGYLIISTRPPFFIFALCYVMSGIGFGSLDAGLNGWMGNLIDSNQLLGILHGCYGIGCMISPPLITYLLEKHTNPWKWNHYYIVLSVVGCCCVVSLILTFKNETPKKYKFMGQLKNEAHKKKSKAPINDEEIELDSLTKTQDVDISDEELTASDSEQEDNTASLLVALKSPLVWAFATILFIYVGGEVAFGAWLMTFLIRIKKFPYKLSSWMATSFWMGLTVGRIALGFVTAYYFKTELMANFVYIILSTLGYFVFWLFAATNWVVLLFLVVFLTGMAVGPIFPTTIITAITILPSKYHASGIGFVCAFGGGGAAGVPFLIGLVAQSSEVGLRIFPLIVFVIFLILVAMWAVIVRRFTKTYDRNAI</sequence>
<dbReference type="PROSITE" id="PS50850">
    <property type="entry name" value="MFS"/>
    <property type="match status" value="1"/>
</dbReference>
<evidence type="ECO:0000259" key="9">
    <source>
        <dbReference type="PROSITE" id="PS50850"/>
    </source>
</evidence>
<dbReference type="InterPro" id="IPR011701">
    <property type="entry name" value="MFS"/>
</dbReference>
<dbReference type="Pfam" id="PF07690">
    <property type="entry name" value="MFS_1"/>
    <property type="match status" value="1"/>
</dbReference>
<dbReference type="InterPro" id="IPR036259">
    <property type="entry name" value="MFS_trans_sf"/>
</dbReference>
<keyword evidence="6 8" id="KW-0472">Membrane</keyword>
<dbReference type="InterPro" id="IPR051788">
    <property type="entry name" value="MFS_Transporter"/>
</dbReference>
<evidence type="ECO:0000256" key="8">
    <source>
        <dbReference type="SAM" id="Phobius"/>
    </source>
</evidence>
<dbReference type="OrthoDB" id="413079at2759"/>
<dbReference type="EMBL" id="AAVQ01000001">
    <property type="protein sequence ID" value="EAZ63634.2"/>
    <property type="molecule type" value="Genomic_DNA"/>
</dbReference>
<feature type="transmembrane region" description="Helical" evidence="8">
    <location>
        <begin position="151"/>
        <end position="173"/>
    </location>
</feature>
<dbReference type="eggNOG" id="ENOG502QQA7">
    <property type="taxonomic scope" value="Eukaryota"/>
</dbReference>
<dbReference type="PANTHER" id="PTHR23514">
    <property type="entry name" value="BYPASS OF STOP CODON PROTEIN 6"/>
    <property type="match status" value="1"/>
</dbReference>
<dbReference type="Gene3D" id="1.20.1250.20">
    <property type="entry name" value="MFS general substrate transporter like domains"/>
    <property type="match status" value="2"/>
</dbReference>
<evidence type="ECO:0000256" key="2">
    <source>
        <dbReference type="ARBA" id="ARBA00008335"/>
    </source>
</evidence>
<feature type="transmembrane region" description="Helical" evidence="8">
    <location>
        <begin position="442"/>
        <end position="463"/>
    </location>
</feature>
<dbReference type="AlphaFoldDB" id="A3GH19"/>
<feature type="transmembrane region" description="Helical" evidence="8">
    <location>
        <begin position="220"/>
        <end position="239"/>
    </location>
</feature>
<dbReference type="FunCoup" id="A3GH19">
    <property type="interactions" value="25"/>
</dbReference>
<evidence type="ECO:0000313" key="11">
    <source>
        <dbReference type="Proteomes" id="UP000002258"/>
    </source>
</evidence>
<gene>
    <name evidence="10" type="ORF">PICST_28819</name>
</gene>
<dbReference type="Proteomes" id="UP000002258">
    <property type="component" value="Chromosome 1"/>
</dbReference>
<dbReference type="GeneID" id="4851568"/>
<proteinExistence type="inferred from homology"/>
<evidence type="ECO:0000313" key="10">
    <source>
        <dbReference type="EMBL" id="EAZ63634.2"/>
    </source>
</evidence>
<evidence type="ECO:0000256" key="4">
    <source>
        <dbReference type="ARBA" id="ARBA00022692"/>
    </source>
</evidence>
<feature type="transmembrane region" description="Helical" evidence="8">
    <location>
        <begin position="381"/>
        <end position="399"/>
    </location>
</feature>
<feature type="transmembrane region" description="Helical" evidence="8">
    <location>
        <begin position="185"/>
        <end position="208"/>
    </location>
</feature>
<feature type="region of interest" description="Disordered" evidence="7">
    <location>
        <begin position="1"/>
        <end position="29"/>
    </location>
</feature>
<dbReference type="SUPFAM" id="SSF103473">
    <property type="entry name" value="MFS general substrate transporter"/>
    <property type="match status" value="1"/>
</dbReference>
<comment type="caution">
    <text evidence="10">The sequence shown here is derived from an EMBL/GenBank/DDBJ whole genome shotgun (WGS) entry which is preliminary data.</text>
</comment>
<accession>A3GH19</accession>
<feature type="transmembrane region" description="Helical" evidence="8">
    <location>
        <begin position="469"/>
        <end position="492"/>
    </location>
</feature>
<feature type="transmembrane region" description="Helical" evidence="8">
    <location>
        <begin position="59"/>
        <end position="78"/>
    </location>
</feature>
<evidence type="ECO:0000256" key="5">
    <source>
        <dbReference type="ARBA" id="ARBA00022989"/>
    </source>
</evidence>
<keyword evidence="5 8" id="KW-1133">Transmembrane helix</keyword>
<keyword evidence="4 8" id="KW-0812">Transmembrane</keyword>
<dbReference type="KEGG" id="pic:PICST_28819"/>
<evidence type="ECO:0000256" key="3">
    <source>
        <dbReference type="ARBA" id="ARBA00022448"/>
    </source>
</evidence>
<comment type="subcellular location">
    <subcellularLocation>
        <location evidence="1">Endomembrane system</location>
        <topology evidence="1">Multi-pass membrane protein</topology>
    </subcellularLocation>
</comment>
<feature type="transmembrane region" description="Helical" evidence="8">
    <location>
        <begin position="125"/>
        <end position="145"/>
    </location>
</feature>
<dbReference type="GO" id="GO:0016020">
    <property type="term" value="C:membrane"/>
    <property type="evidence" value="ECO:0007669"/>
    <property type="project" value="TreeGrafter"/>
</dbReference>
<evidence type="ECO:0000256" key="1">
    <source>
        <dbReference type="ARBA" id="ARBA00004127"/>
    </source>
</evidence>
<keyword evidence="3" id="KW-0813">Transport</keyword>
<dbReference type="STRING" id="322104.A3GH19"/>
<dbReference type="InParanoid" id="A3GH19"/>
<keyword evidence="11" id="KW-1185">Reference proteome</keyword>
<organism evidence="10 11">
    <name type="scientific">Scheffersomyces stipitis (strain ATCC 58785 / CBS 6054 / NBRC 10063 / NRRL Y-11545)</name>
    <name type="common">Yeast</name>
    <name type="synonym">Pichia stipitis</name>
    <dbReference type="NCBI Taxonomy" id="322104"/>
    <lineage>
        <taxon>Eukaryota</taxon>
        <taxon>Fungi</taxon>
        <taxon>Dikarya</taxon>
        <taxon>Ascomycota</taxon>
        <taxon>Saccharomycotina</taxon>
        <taxon>Pichiomycetes</taxon>
        <taxon>Debaryomycetaceae</taxon>
        <taxon>Scheffersomyces</taxon>
    </lineage>
</organism>
<dbReference type="HOGENOM" id="CLU_021993_0_0_1"/>
<protein>
    <recommendedName>
        <fullName evidence="9">Major facilitator superfamily (MFS) profile domain-containing protein</fullName>
    </recommendedName>
</protein>
<feature type="compositionally biased region" description="Low complexity" evidence="7">
    <location>
        <begin position="11"/>
        <end position="24"/>
    </location>
</feature>
<feature type="transmembrane region" description="Helical" evidence="8">
    <location>
        <begin position="405"/>
        <end position="430"/>
    </location>
</feature>
<feature type="domain" description="Major facilitator superfamily (MFS) profile" evidence="9">
    <location>
        <begin position="64"/>
        <end position="498"/>
    </location>
</feature>